<dbReference type="InterPro" id="IPR011008">
    <property type="entry name" value="Dimeric_a/b-barrel"/>
</dbReference>
<dbReference type="InterPro" id="IPR010753">
    <property type="entry name" value="DUF1330"/>
</dbReference>
<gene>
    <name evidence="2" type="ORF">Ssi02_38730</name>
</gene>
<evidence type="ECO:0000313" key="2">
    <source>
        <dbReference type="EMBL" id="GII93642.1"/>
    </source>
</evidence>
<proteinExistence type="predicted"/>
<evidence type="ECO:0000313" key="3">
    <source>
        <dbReference type="Proteomes" id="UP000606172"/>
    </source>
</evidence>
<dbReference type="Pfam" id="PF07045">
    <property type="entry name" value="DUF1330"/>
    <property type="match status" value="1"/>
</dbReference>
<accession>A0A919RHZ0</accession>
<reference evidence="2" key="1">
    <citation type="submission" date="2021-01" db="EMBL/GenBank/DDBJ databases">
        <title>Whole genome shotgun sequence of Sinosporangium siamense NBRC 109515.</title>
        <authorList>
            <person name="Komaki H."/>
            <person name="Tamura T."/>
        </authorList>
    </citation>
    <scope>NUCLEOTIDE SEQUENCE</scope>
    <source>
        <strain evidence="2">NBRC 109515</strain>
    </source>
</reference>
<evidence type="ECO:0000259" key="1">
    <source>
        <dbReference type="Pfam" id="PF07045"/>
    </source>
</evidence>
<organism evidence="2 3">
    <name type="scientific">Sinosporangium siamense</name>
    <dbReference type="NCBI Taxonomy" id="1367973"/>
    <lineage>
        <taxon>Bacteria</taxon>
        <taxon>Bacillati</taxon>
        <taxon>Actinomycetota</taxon>
        <taxon>Actinomycetes</taxon>
        <taxon>Streptosporangiales</taxon>
        <taxon>Streptosporangiaceae</taxon>
        <taxon>Sinosporangium</taxon>
    </lineage>
</organism>
<sequence length="43" mass="5036">MERIREWYDSPEYRHARELREGGVRVGMLFVEGTPPEGFTLPA</sequence>
<dbReference type="AlphaFoldDB" id="A0A919RHZ0"/>
<feature type="domain" description="DUF1330" evidence="1">
    <location>
        <begin position="1"/>
        <end position="33"/>
    </location>
</feature>
<dbReference type="Proteomes" id="UP000606172">
    <property type="component" value="Unassembled WGS sequence"/>
</dbReference>
<name>A0A919RHZ0_9ACTN</name>
<comment type="caution">
    <text evidence="2">The sequence shown here is derived from an EMBL/GenBank/DDBJ whole genome shotgun (WGS) entry which is preliminary data.</text>
</comment>
<keyword evidence="3" id="KW-1185">Reference proteome</keyword>
<dbReference type="SUPFAM" id="SSF54909">
    <property type="entry name" value="Dimeric alpha+beta barrel"/>
    <property type="match status" value="1"/>
</dbReference>
<protein>
    <recommendedName>
        <fullName evidence="1">DUF1330 domain-containing protein</fullName>
    </recommendedName>
</protein>
<dbReference type="Gene3D" id="3.30.70.100">
    <property type="match status" value="1"/>
</dbReference>
<dbReference type="EMBL" id="BOOW01000023">
    <property type="protein sequence ID" value="GII93642.1"/>
    <property type="molecule type" value="Genomic_DNA"/>
</dbReference>